<dbReference type="GO" id="GO:0016712">
    <property type="term" value="F:oxidoreductase activity, acting on paired donors, with incorporation or reduction of molecular oxygen, reduced flavin or flavoprotein as one donor, and incorporation of one atom of oxygen"/>
    <property type="evidence" value="ECO:0007669"/>
    <property type="project" value="TreeGrafter"/>
</dbReference>
<dbReference type="Gene3D" id="1.20.140.10">
    <property type="entry name" value="Butyryl-CoA Dehydrogenase, subunit A, domain 3"/>
    <property type="match status" value="1"/>
</dbReference>
<evidence type="ECO:0000313" key="4">
    <source>
        <dbReference type="EMBL" id="TMR24939.1"/>
    </source>
</evidence>
<dbReference type="InterPro" id="IPR009100">
    <property type="entry name" value="AcylCoA_DH/oxidase_NM_dom_sf"/>
</dbReference>
<dbReference type="PANTHER" id="PTHR48083">
    <property type="entry name" value="MEDIUM-CHAIN SPECIFIC ACYL-COA DEHYDROGENASE, MITOCHONDRIAL-RELATED"/>
    <property type="match status" value="1"/>
</dbReference>
<evidence type="ECO:0000256" key="1">
    <source>
        <dbReference type="ARBA" id="ARBA00023002"/>
    </source>
</evidence>
<dbReference type="RefSeq" id="WP_138664551.1">
    <property type="nucleotide sequence ID" value="NZ_VCKY01000006.1"/>
</dbReference>
<feature type="domain" description="Acyl-CoA dehydrogenase C-terminal" evidence="3">
    <location>
        <begin position="238"/>
        <end position="372"/>
    </location>
</feature>
<dbReference type="Proteomes" id="UP000309128">
    <property type="component" value="Unassembled WGS sequence"/>
</dbReference>
<comment type="caution">
    <text evidence="4">The sequence shown here is derived from an EMBL/GenBank/DDBJ whole genome shotgun (WGS) entry which is preliminary data.</text>
</comment>
<dbReference type="Gene3D" id="1.10.540.10">
    <property type="entry name" value="Acyl-CoA dehydrogenase/oxidase, N-terminal domain"/>
    <property type="match status" value="1"/>
</dbReference>
<name>A0A5S4FWB6_9ACTN</name>
<dbReference type="InterPro" id="IPR037069">
    <property type="entry name" value="AcylCoA_DH/ox_N_sf"/>
</dbReference>
<sequence length="397" mass="42019">MMGTVRTTAPTGQALLRSAEAMVEELRERGREAEELRRLHEQTIAGFASAGFLSAMRPAGAGGSAIGLATFIDIVRTLSRGDASAGWIAAFLISHEWLLTRLPAEAQADVFGAGPYGLAAAVAAPPGAAELVDGGYRVTGRWRFASGIMHANWALLSANTPQGPITMVVPKDELVVHDTWHVPGMKATGSNDVAAKDLFVPAHRAVPFTEYAGANPPGAQLHPSYALLRYPMHRVLSLIHSAVALGVAEAALDLFRASVGQRIRPQTGGRMIEEAGMHSAYGEAHHLVRTARLLLDDAVAITDESYGPCSPGEPGLGRRADLNLSVTGSGYQALAAVDVICRASGASIHRTGNPLERICRDTQVMRNHGVLDWRYFVQTAGSVLLGQGLGGHADAMF</sequence>
<dbReference type="GO" id="GO:0033539">
    <property type="term" value="P:fatty acid beta-oxidation using acyl-CoA dehydrogenase"/>
    <property type="evidence" value="ECO:0007669"/>
    <property type="project" value="TreeGrafter"/>
</dbReference>
<dbReference type="PIRSF" id="PIRSF016578">
    <property type="entry name" value="HsaA"/>
    <property type="match status" value="1"/>
</dbReference>
<organism evidence="4 5">
    <name type="scientific">Nonomuraea turkmeniaca</name>
    <dbReference type="NCBI Taxonomy" id="103838"/>
    <lineage>
        <taxon>Bacteria</taxon>
        <taxon>Bacillati</taxon>
        <taxon>Actinomycetota</taxon>
        <taxon>Actinomycetes</taxon>
        <taxon>Streptosporangiales</taxon>
        <taxon>Streptosporangiaceae</taxon>
        <taxon>Nonomuraea</taxon>
    </lineage>
</organism>
<proteinExistence type="predicted"/>
<dbReference type="OrthoDB" id="3404950at2"/>
<keyword evidence="2" id="KW-0175">Coiled coil</keyword>
<dbReference type="InterPro" id="IPR036250">
    <property type="entry name" value="AcylCo_DH-like_C"/>
</dbReference>
<dbReference type="Gene3D" id="2.40.110.10">
    <property type="entry name" value="Butyryl-CoA Dehydrogenase, subunit A, domain 2"/>
    <property type="match status" value="1"/>
</dbReference>
<dbReference type="SUPFAM" id="SSF47203">
    <property type="entry name" value="Acyl-CoA dehydrogenase C-terminal domain-like"/>
    <property type="match status" value="1"/>
</dbReference>
<dbReference type="InterPro" id="IPR013107">
    <property type="entry name" value="Acyl-CoA_DH_C"/>
</dbReference>
<gene>
    <name evidence="4" type="ORF">ETD86_03165</name>
</gene>
<dbReference type="EMBL" id="VCKY01000006">
    <property type="protein sequence ID" value="TMR24939.1"/>
    <property type="molecule type" value="Genomic_DNA"/>
</dbReference>
<dbReference type="GO" id="GO:0050660">
    <property type="term" value="F:flavin adenine dinucleotide binding"/>
    <property type="evidence" value="ECO:0007669"/>
    <property type="project" value="InterPro"/>
</dbReference>
<dbReference type="AlphaFoldDB" id="A0A5S4FWB6"/>
<dbReference type="GO" id="GO:0005737">
    <property type="term" value="C:cytoplasm"/>
    <property type="evidence" value="ECO:0007669"/>
    <property type="project" value="TreeGrafter"/>
</dbReference>
<dbReference type="PANTHER" id="PTHR48083:SF19">
    <property type="entry name" value="FLAVIN-DEPENDENT MONOOXYGENASE, OXYGENASE SUBUNIT HSAA"/>
    <property type="match status" value="1"/>
</dbReference>
<dbReference type="InterPro" id="IPR046373">
    <property type="entry name" value="Acyl-CoA_Oxase/DH_mid-dom_sf"/>
</dbReference>
<feature type="coiled-coil region" evidence="2">
    <location>
        <begin position="16"/>
        <end position="43"/>
    </location>
</feature>
<keyword evidence="5" id="KW-1185">Reference proteome</keyword>
<dbReference type="SUPFAM" id="SSF56645">
    <property type="entry name" value="Acyl-CoA dehydrogenase NM domain-like"/>
    <property type="match status" value="1"/>
</dbReference>
<protein>
    <recommendedName>
        <fullName evidence="3">Acyl-CoA dehydrogenase C-terminal domain-containing protein</fullName>
    </recommendedName>
</protein>
<evidence type="ECO:0000259" key="3">
    <source>
        <dbReference type="Pfam" id="PF08028"/>
    </source>
</evidence>
<keyword evidence="1" id="KW-0560">Oxidoreductase</keyword>
<dbReference type="GO" id="GO:0003995">
    <property type="term" value="F:acyl-CoA dehydrogenase activity"/>
    <property type="evidence" value="ECO:0007669"/>
    <property type="project" value="TreeGrafter"/>
</dbReference>
<dbReference type="InterPro" id="IPR050741">
    <property type="entry name" value="Acyl-CoA_dehydrogenase"/>
</dbReference>
<evidence type="ECO:0000313" key="5">
    <source>
        <dbReference type="Proteomes" id="UP000309128"/>
    </source>
</evidence>
<reference evidence="4 5" key="1">
    <citation type="submission" date="2019-05" db="EMBL/GenBank/DDBJ databases">
        <title>Draft genome sequence of Nonomuraea turkmeniaca DSM 43926.</title>
        <authorList>
            <person name="Saricaoglu S."/>
            <person name="Isik K."/>
        </authorList>
    </citation>
    <scope>NUCLEOTIDE SEQUENCE [LARGE SCALE GENOMIC DNA]</scope>
    <source>
        <strain evidence="4 5">DSM 43926</strain>
    </source>
</reference>
<accession>A0A5S4FWB6</accession>
<evidence type="ECO:0000256" key="2">
    <source>
        <dbReference type="SAM" id="Coils"/>
    </source>
</evidence>
<dbReference type="Pfam" id="PF08028">
    <property type="entry name" value="Acyl-CoA_dh_2"/>
    <property type="match status" value="1"/>
</dbReference>